<evidence type="ECO:0000259" key="8">
    <source>
        <dbReference type="Pfam" id="PF07683"/>
    </source>
</evidence>
<keyword evidence="2" id="KW-0378">Hydrolase</keyword>
<dbReference type="InterPro" id="IPR011629">
    <property type="entry name" value="CobW-like_C"/>
</dbReference>
<dbReference type="EMBL" id="HBKR01011648">
    <property type="protein sequence ID" value="CAE2297395.1"/>
    <property type="molecule type" value="Transcribed_RNA"/>
</dbReference>
<dbReference type="CDD" id="cd03112">
    <property type="entry name" value="CobW-like"/>
    <property type="match status" value="1"/>
</dbReference>
<accession>A0A7S4NNH4</accession>
<comment type="similarity">
    <text evidence="4">Belongs to the SIMIBI class G3E GTPase family. ZNG1 subfamily.</text>
</comment>
<dbReference type="Pfam" id="PF07683">
    <property type="entry name" value="CobW_C"/>
    <property type="match status" value="1"/>
</dbReference>
<sequence length="430" mass="48219">MSSNRKKIPVTILTGFLGAGKTTLLNHILNDQTHGMRFAIIENEFGEVGVDERILSEFADEEVIEVMNGCICCTVRGDLVVVLKKLYRKVKDFDAIIIETTGLADPAPVAQTFFIDGFVQERFLLDGIITVVDSKNIIDRLDDEKPEGVENEAVEQVAFADRILLNKTDLVTEEVELGAIEKRLRTHNPNAEIIRCQQSKVEPKRLIGINAFNLEKTLEMDPEFLDEDQDHEHDPRVSSTSTKFQGYLNVNKLQSWISVIIRTMGQDLFRYKGVLCVAGMEAKFVFQGVGMLFAGGFSDQMWGKDEKRENRFVFIGRDLDKDLLIQGFLNCQCSSQLRFKVGDKVLANVGAKNTKDGFVPGKIIKLWDQGNPYRIELDEGKQNVWGPIDDDGFIKAQKGTKAADVSQPQPVDMSIHKGVVPPPKKNKGKQ</sequence>
<dbReference type="InterPro" id="IPR051316">
    <property type="entry name" value="Zinc-reg_GTPase_activator"/>
</dbReference>
<keyword evidence="1" id="KW-0547">Nucleotide-binding</keyword>
<dbReference type="Gene3D" id="3.30.1220.10">
    <property type="entry name" value="CobW-like, C-terminal domain"/>
    <property type="match status" value="1"/>
</dbReference>
<evidence type="ECO:0000256" key="5">
    <source>
        <dbReference type="ARBA" id="ARBA00049117"/>
    </source>
</evidence>
<comment type="catalytic activity">
    <reaction evidence="5">
        <text>GTP + H2O = GDP + phosphate + H(+)</text>
        <dbReference type="Rhea" id="RHEA:19669"/>
        <dbReference type="ChEBI" id="CHEBI:15377"/>
        <dbReference type="ChEBI" id="CHEBI:15378"/>
        <dbReference type="ChEBI" id="CHEBI:37565"/>
        <dbReference type="ChEBI" id="CHEBI:43474"/>
        <dbReference type="ChEBI" id="CHEBI:58189"/>
    </reaction>
    <physiologicalReaction direction="left-to-right" evidence="5">
        <dbReference type="Rhea" id="RHEA:19670"/>
    </physiologicalReaction>
</comment>
<evidence type="ECO:0000256" key="6">
    <source>
        <dbReference type="SAM" id="MobiDB-lite"/>
    </source>
</evidence>
<evidence type="ECO:0008006" key="10">
    <source>
        <dbReference type="Google" id="ProtNLM"/>
    </source>
</evidence>
<reference evidence="9" key="1">
    <citation type="submission" date="2021-01" db="EMBL/GenBank/DDBJ databases">
        <authorList>
            <person name="Corre E."/>
            <person name="Pelletier E."/>
            <person name="Niang G."/>
            <person name="Scheremetjew M."/>
            <person name="Finn R."/>
            <person name="Kale V."/>
            <person name="Holt S."/>
            <person name="Cochrane G."/>
            <person name="Meng A."/>
            <person name="Brown T."/>
            <person name="Cohen L."/>
        </authorList>
    </citation>
    <scope>NUCLEOTIDE SEQUENCE</scope>
    <source>
        <strain evidence="9">SoJaBio B1-5/56/2</strain>
    </source>
</reference>
<protein>
    <recommendedName>
        <fullName evidence="10">CobW C-terminal domain-containing protein</fullName>
    </recommendedName>
</protein>
<feature type="domain" description="CobW C-terminal" evidence="8">
    <location>
        <begin position="237"/>
        <end position="331"/>
    </location>
</feature>
<dbReference type="PANTHER" id="PTHR13748">
    <property type="entry name" value="COBW-RELATED"/>
    <property type="match status" value="1"/>
</dbReference>
<dbReference type="InterPro" id="IPR027417">
    <property type="entry name" value="P-loop_NTPase"/>
</dbReference>
<dbReference type="GO" id="GO:0000166">
    <property type="term" value="F:nucleotide binding"/>
    <property type="evidence" value="ECO:0007669"/>
    <property type="project" value="UniProtKB-KW"/>
</dbReference>
<dbReference type="InterPro" id="IPR003495">
    <property type="entry name" value="CobW/HypB/UreG_nucleotide-bd"/>
</dbReference>
<dbReference type="AlphaFoldDB" id="A0A7S4NNH4"/>
<evidence type="ECO:0000313" key="9">
    <source>
        <dbReference type="EMBL" id="CAE2297395.1"/>
    </source>
</evidence>
<dbReference type="Pfam" id="PF02492">
    <property type="entry name" value="cobW"/>
    <property type="match status" value="1"/>
</dbReference>
<feature type="region of interest" description="Disordered" evidence="6">
    <location>
        <begin position="397"/>
        <end position="430"/>
    </location>
</feature>
<evidence type="ECO:0000259" key="7">
    <source>
        <dbReference type="Pfam" id="PF02492"/>
    </source>
</evidence>
<organism evidence="9">
    <name type="scientific">Paramoeba aestuarina</name>
    <dbReference type="NCBI Taxonomy" id="180227"/>
    <lineage>
        <taxon>Eukaryota</taxon>
        <taxon>Amoebozoa</taxon>
        <taxon>Discosea</taxon>
        <taxon>Flabellinia</taxon>
        <taxon>Dactylopodida</taxon>
        <taxon>Paramoebidae</taxon>
        <taxon>Paramoeba</taxon>
    </lineage>
</organism>
<dbReference type="Gene3D" id="3.40.50.300">
    <property type="entry name" value="P-loop containing nucleotide triphosphate hydrolases"/>
    <property type="match status" value="1"/>
</dbReference>
<evidence type="ECO:0000256" key="2">
    <source>
        <dbReference type="ARBA" id="ARBA00022801"/>
    </source>
</evidence>
<gene>
    <name evidence="9" type="ORF">NAES01612_LOCUS7739</name>
</gene>
<dbReference type="GO" id="GO:0005737">
    <property type="term" value="C:cytoplasm"/>
    <property type="evidence" value="ECO:0007669"/>
    <property type="project" value="TreeGrafter"/>
</dbReference>
<dbReference type="GO" id="GO:0016787">
    <property type="term" value="F:hydrolase activity"/>
    <property type="evidence" value="ECO:0007669"/>
    <property type="project" value="UniProtKB-KW"/>
</dbReference>
<dbReference type="SUPFAM" id="SSF90002">
    <property type="entry name" value="Hypothetical protein YjiA, C-terminal domain"/>
    <property type="match status" value="1"/>
</dbReference>
<dbReference type="SUPFAM" id="SSF52540">
    <property type="entry name" value="P-loop containing nucleoside triphosphate hydrolases"/>
    <property type="match status" value="1"/>
</dbReference>
<name>A0A7S4NNH4_9EUKA</name>
<evidence type="ECO:0000256" key="1">
    <source>
        <dbReference type="ARBA" id="ARBA00022741"/>
    </source>
</evidence>
<evidence type="ECO:0000256" key="3">
    <source>
        <dbReference type="ARBA" id="ARBA00023186"/>
    </source>
</evidence>
<feature type="domain" description="CobW/HypB/UreG nucleotide-binding" evidence="7">
    <location>
        <begin position="9"/>
        <end position="194"/>
    </location>
</feature>
<dbReference type="PANTHER" id="PTHR13748:SF62">
    <property type="entry name" value="COBW DOMAIN-CONTAINING PROTEIN"/>
    <property type="match status" value="1"/>
</dbReference>
<dbReference type="InterPro" id="IPR036627">
    <property type="entry name" value="CobW-likC_sf"/>
</dbReference>
<keyword evidence="3" id="KW-0143">Chaperone</keyword>
<proteinExistence type="inferred from homology"/>
<evidence type="ECO:0000256" key="4">
    <source>
        <dbReference type="ARBA" id="ARBA00034320"/>
    </source>
</evidence>